<sequence>MLLACAVCRSSRGSTEVLARASAGGAEPHPPDGGSAIERELHAALRLLAQTAGQPSSPRLYAVRSGQHAVVALFLGEYGFACTTSGEPASGVVGVGFVSDLCARWDGVVSSGSFASMAAELHGFEAVLRKQMLRFSAAELHGAALLQPREASAEVEALREQVAALRLQLQREGEKSRSSSGEYHPALMQKMAELEAAKHEMQQRSSELVLELQRVRERQLQLHDHEARARSHLAEAQLSAQMSTHQAVAEAEERWAAKVRTLQVALTAAYEKDSGARAEPAATPHPAACQRPASCMKSECRSKPAGGSIHWKDGTSPPAARPLVGAADTQCASRVAALEEQFSEMHADIRASQGGIAELARAVHVAAEPAALARHSPQSSDSLKALERQVHDLRSQVGQSAADSRRQAEILAFHLSQLQEAQLQQRIFQKHSEQARLRAAKAAQPSTRPSPPPAPPSSTRFSPPPPAVPTPRTAATPSLPTSAKKRQPPPAARSPLREQPDDGGPARAGHPRAAAAAEPSASRGAARTATADTFEMRPPPPVSHKTALATHRPPRQAWAQAATEPQGAATPEANQHGGCDPGQPSGTRGIKYTPPVTPGSHALHAPVPDAARPEVRLIMDEKRTLSPHEIMQEVVKPAGVARVLTFLSVGSTEMRIACRSWAGERLGSS</sequence>
<feature type="region of interest" description="Disordered" evidence="2">
    <location>
        <begin position="430"/>
        <end position="591"/>
    </location>
</feature>
<feature type="compositionally biased region" description="Low complexity" evidence="2">
    <location>
        <begin position="503"/>
        <end position="531"/>
    </location>
</feature>
<feature type="coiled-coil region" evidence="1">
    <location>
        <begin position="155"/>
        <end position="218"/>
    </location>
</feature>
<comment type="caution">
    <text evidence="3">The sequence shown here is derived from an EMBL/GenBank/DDBJ whole genome shotgun (WGS) entry which is preliminary data.</text>
</comment>
<feature type="compositionally biased region" description="Pro residues" evidence="2">
    <location>
        <begin position="448"/>
        <end position="469"/>
    </location>
</feature>
<evidence type="ECO:0000313" key="3">
    <source>
        <dbReference type="EMBL" id="KAL1507475.1"/>
    </source>
</evidence>
<keyword evidence="1" id="KW-0175">Coiled coil</keyword>
<keyword evidence="4" id="KW-1185">Reference proteome</keyword>
<feature type="region of interest" description="Disordered" evidence="2">
    <location>
        <begin position="300"/>
        <end position="323"/>
    </location>
</feature>
<evidence type="ECO:0000256" key="2">
    <source>
        <dbReference type="SAM" id="MobiDB-lite"/>
    </source>
</evidence>
<name>A0AB34IU97_PRYPA</name>
<gene>
    <name evidence="3" type="ORF">AB1Y20_008311</name>
</gene>
<evidence type="ECO:0000313" key="4">
    <source>
        <dbReference type="Proteomes" id="UP001515480"/>
    </source>
</evidence>
<proteinExistence type="predicted"/>
<dbReference type="AlphaFoldDB" id="A0AB34IU97"/>
<organism evidence="3 4">
    <name type="scientific">Prymnesium parvum</name>
    <name type="common">Toxic golden alga</name>
    <dbReference type="NCBI Taxonomy" id="97485"/>
    <lineage>
        <taxon>Eukaryota</taxon>
        <taxon>Haptista</taxon>
        <taxon>Haptophyta</taxon>
        <taxon>Prymnesiophyceae</taxon>
        <taxon>Prymnesiales</taxon>
        <taxon>Prymnesiaceae</taxon>
        <taxon>Prymnesium</taxon>
    </lineage>
</organism>
<protein>
    <recommendedName>
        <fullName evidence="5">Centrosomal protein of 44 kDa</fullName>
    </recommendedName>
</protein>
<reference evidence="3 4" key="1">
    <citation type="journal article" date="2024" name="Science">
        <title>Giant polyketide synthase enzymes in the biosynthesis of giant marine polyether toxins.</title>
        <authorList>
            <person name="Fallon T.R."/>
            <person name="Shende V.V."/>
            <person name="Wierzbicki I.H."/>
            <person name="Pendleton A.L."/>
            <person name="Watervoot N.F."/>
            <person name="Auber R.P."/>
            <person name="Gonzalez D.J."/>
            <person name="Wisecaver J.H."/>
            <person name="Moore B.S."/>
        </authorList>
    </citation>
    <scope>NUCLEOTIDE SEQUENCE [LARGE SCALE GENOMIC DNA]</scope>
    <source>
        <strain evidence="3 4">12B1</strain>
    </source>
</reference>
<dbReference type="EMBL" id="JBGBPQ010000018">
    <property type="protein sequence ID" value="KAL1507475.1"/>
    <property type="molecule type" value="Genomic_DNA"/>
</dbReference>
<evidence type="ECO:0000256" key="1">
    <source>
        <dbReference type="SAM" id="Coils"/>
    </source>
</evidence>
<dbReference type="Proteomes" id="UP001515480">
    <property type="component" value="Unassembled WGS sequence"/>
</dbReference>
<evidence type="ECO:0008006" key="5">
    <source>
        <dbReference type="Google" id="ProtNLM"/>
    </source>
</evidence>
<accession>A0AB34IU97</accession>